<dbReference type="Gene3D" id="1.10.287.900">
    <property type="entry name" value="The crystal structure of the spermine/spermidine acetyltransferase from enterococcus faecali"/>
    <property type="match status" value="1"/>
</dbReference>
<dbReference type="InterPro" id="IPR000182">
    <property type="entry name" value="GNAT_dom"/>
</dbReference>
<keyword evidence="2" id="KW-0012">Acyltransferase</keyword>
<name>A0ABQ1ZI12_9BACL</name>
<dbReference type="Gene3D" id="3.40.630.30">
    <property type="match status" value="1"/>
</dbReference>
<evidence type="ECO:0000313" key="4">
    <source>
        <dbReference type="EMBL" id="GGH67602.1"/>
    </source>
</evidence>
<dbReference type="InterPro" id="IPR050680">
    <property type="entry name" value="YpeA/RimI_acetyltransf"/>
</dbReference>
<organism evidence="4 5">
    <name type="scientific">Saccharibacillus endophyticus</name>
    <dbReference type="NCBI Taxonomy" id="2060666"/>
    <lineage>
        <taxon>Bacteria</taxon>
        <taxon>Bacillati</taxon>
        <taxon>Bacillota</taxon>
        <taxon>Bacilli</taxon>
        <taxon>Bacillales</taxon>
        <taxon>Paenibacillaceae</taxon>
        <taxon>Saccharibacillus</taxon>
    </lineage>
</organism>
<accession>A0ABQ1ZI12</accession>
<keyword evidence="5" id="KW-1185">Reference proteome</keyword>
<dbReference type="CDD" id="cd04301">
    <property type="entry name" value="NAT_SF"/>
    <property type="match status" value="1"/>
</dbReference>
<evidence type="ECO:0000256" key="1">
    <source>
        <dbReference type="ARBA" id="ARBA00022679"/>
    </source>
</evidence>
<keyword evidence="1" id="KW-0808">Transferase</keyword>
<gene>
    <name evidence="4" type="primary">bltD</name>
    <name evidence="4" type="ORF">GCM10007362_00750</name>
</gene>
<dbReference type="Pfam" id="PF00583">
    <property type="entry name" value="Acetyltransf_1"/>
    <property type="match status" value="1"/>
</dbReference>
<sequence length="159" mass="18085">MQISINSVSVENLQAVLDLRVAPDQISYIESTAQCLQEAEECSCYVPVALYADDELVGFAMYGFFPDEYESGRVWLDRFLIGAQYQGRGLGRIMLSALLDRLTEQFGPSDIYLSLYDDNQGALRLYEKFGFRFNGESDLNGEKVMVRPQTTQEKHKPFL</sequence>
<dbReference type="Proteomes" id="UP000605427">
    <property type="component" value="Unassembled WGS sequence"/>
</dbReference>
<dbReference type="SUPFAM" id="SSF55729">
    <property type="entry name" value="Acyl-CoA N-acyltransferases (Nat)"/>
    <property type="match status" value="1"/>
</dbReference>
<evidence type="ECO:0000256" key="2">
    <source>
        <dbReference type="ARBA" id="ARBA00023315"/>
    </source>
</evidence>
<reference evidence="5" key="1">
    <citation type="journal article" date="2019" name="Int. J. Syst. Evol. Microbiol.">
        <title>The Global Catalogue of Microorganisms (GCM) 10K type strain sequencing project: providing services to taxonomists for standard genome sequencing and annotation.</title>
        <authorList>
            <consortium name="The Broad Institute Genomics Platform"/>
            <consortium name="The Broad Institute Genome Sequencing Center for Infectious Disease"/>
            <person name="Wu L."/>
            <person name="Ma J."/>
        </authorList>
    </citation>
    <scope>NUCLEOTIDE SEQUENCE [LARGE SCALE GENOMIC DNA]</scope>
    <source>
        <strain evidence="5">CCM 8702</strain>
    </source>
</reference>
<comment type="caution">
    <text evidence="4">The sequence shown here is derived from an EMBL/GenBank/DDBJ whole genome shotgun (WGS) entry which is preliminary data.</text>
</comment>
<dbReference type="PANTHER" id="PTHR43420:SF47">
    <property type="entry name" value="N-ACETYLTRANSFERASE DOMAIN-CONTAINING PROTEIN"/>
    <property type="match status" value="1"/>
</dbReference>
<dbReference type="RefSeq" id="WP_172237472.1">
    <property type="nucleotide sequence ID" value="NZ_BMDD01000001.1"/>
</dbReference>
<dbReference type="PROSITE" id="PS51186">
    <property type="entry name" value="GNAT"/>
    <property type="match status" value="1"/>
</dbReference>
<dbReference type="InterPro" id="IPR016181">
    <property type="entry name" value="Acyl_CoA_acyltransferase"/>
</dbReference>
<dbReference type="PANTHER" id="PTHR43420">
    <property type="entry name" value="ACETYLTRANSFERASE"/>
    <property type="match status" value="1"/>
</dbReference>
<feature type="domain" description="N-acetyltransferase" evidence="3">
    <location>
        <begin position="3"/>
        <end position="150"/>
    </location>
</feature>
<evidence type="ECO:0000313" key="5">
    <source>
        <dbReference type="Proteomes" id="UP000605427"/>
    </source>
</evidence>
<protein>
    <submittedName>
        <fullName evidence="4">Spermine/spermidine acetyltransferase</fullName>
    </submittedName>
</protein>
<dbReference type="InterPro" id="IPR027455">
    <property type="entry name" value="Sper_AcTfrase_N"/>
</dbReference>
<proteinExistence type="predicted"/>
<dbReference type="EMBL" id="BMDD01000001">
    <property type="protein sequence ID" value="GGH67602.1"/>
    <property type="molecule type" value="Genomic_DNA"/>
</dbReference>
<evidence type="ECO:0000259" key="3">
    <source>
        <dbReference type="PROSITE" id="PS51186"/>
    </source>
</evidence>